<evidence type="ECO:0000313" key="1">
    <source>
        <dbReference type="EMBL" id="VEN53523.1"/>
    </source>
</evidence>
<dbReference type="EMBL" id="CAACVG010009548">
    <property type="protein sequence ID" value="VEN53523.1"/>
    <property type="molecule type" value="Genomic_DNA"/>
</dbReference>
<proteinExistence type="predicted"/>
<evidence type="ECO:0000313" key="2">
    <source>
        <dbReference type="Proteomes" id="UP000410492"/>
    </source>
</evidence>
<gene>
    <name evidence="1" type="ORF">CALMAC_LOCUS13306</name>
</gene>
<reference evidence="1 2" key="1">
    <citation type="submission" date="2019-01" db="EMBL/GenBank/DDBJ databases">
        <authorList>
            <person name="Sayadi A."/>
        </authorList>
    </citation>
    <scope>NUCLEOTIDE SEQUENCE [LARGE SCALE GENOMIC DNA]</scope>
</reference>
<sequence>MTALEVIKTWILILTSKASFSEQRSVASDTSVTSSMSRIDFPYSFTTVSPATACVVGYFQLHYPSKNRNVIKLSSVVAGDTFQISQHGREKSGEV</sequence>
<accession>A0A653D067</accession>
<dbReference type="AlphaFoldDB" id="A0A653D067"/>
<keyword evidence="2" id="KW-1185">Reference proteome</keyword>
<dbReference type="OrthoDB" id="6790710at2759"/>
<protein>
    <submittedName>
        <fullName evidence="1">Uncharacterized protein</fullName>
    </submittedName>
</protein>
<dbReference type="Proteomes" id="UP000410492">
    <property type="component" value="Unassembled WGS sequence"/>
</dbReference>
<name>A0A653D067_CALMS</name>
<organism evidence="1 2">
    <name type="scientific">Callosobruchus maculatus</name>
    <name type="common">Southern cowpea weevil</name>
    <name type="synonym">Pulse bruchid</name>
    <dbReference type="NCBI Taxonomy" id="64391"/>
    <lineage>
        <taxon>Eukaryota</taxon>
        <taxon>Metazoa</taxon>
        <taxon>Ecdysozoa</taxon>
        <taxon>Arthropoda</taxon>
        <taxon>Hexapoda</taxon>
        <taxon>Insecta</taxon>
        <taxon>Pterygota</taxon>
        <taxon>Neoptera</taxon>
        <taxon>Endopterygota</taxon>
        <taxon>Coleoptera</taxon>
        <taxon>Polyphaga</taxon>
        <taxon>Cucujiformia</taxon>
        <taxon>Chrysomeloidea</taxon>
        <taxon>Chrysomelidae</taxon>
        <taxon>Bruchinae</taxon>
        <taxon>Bruchini</taxon>
        <taxon>Callosobruchus</taxon>
    </lineage>
</organism>